<sequence>MKKYSSVWVILLAVVCFYACKKEVKDTQICLHDSSVNYLKRWAVQSIETNVYNNNKELLSHTVVYPQGYFQINDDFSYSLFSDGDPVNGKWNINKNCEFVLNPATAKERDFSVIKLSDDSLVLRQTLGGIIITQHYAAFKCPDLPSLQFRWDNAFTLAAPYGPDTVIKTIYLRQPGFFQLNADASYNLVQAPMNGMPPPPPLMGTWGIAQPGCLVVLDKRKPNQRSFEVQKLTKDSLVIWRKDTTAKVNYQQHYSKHK</sequence>
<evidence type="ECO:0000313" key="2">
    <source>
        <dbReference type="Proteomes" id="UP000318733"/>
    </source>
</evidence>
<dbReference type="OrthoDB" id="792273at2"/>
<evidence type="ECO:0008006" key="3">
    <source>
        <dbReference type="Google" id="ProtNLM"/>
    </source>
</evidence>
<name>A0A556MWR1_9SPHI</name>
<protein>
    <recommendedName>
        <fullName evidence="3">Lipocalin-like domain-containing protein</fullName>
    </recommendedName>
</protein>
<accession>A0A556MWR1</accession>
<proteinExistence type="predicted"/>
<comment type="caution">
    <text evidence="1">The sequence shown here is derived from an EMBL/GenBank/DDBJ whole genome shotgun (WGS) entry which is preliminary data.</text>
</comment>
<keyword evidence="2" id="KW-1185">Reference proteome</keyword>
<organism evidence="1 2">
    <name type="scientific">Mucilaginibacter corticis</name>
    <dbReference type="NCBI Taxonomy" id="2597670"/>
    <lineage>
        <taxon>Bacteria</taxon>
        <taxon>Pseudomonadati</taxon>
        <taxon>Bacteroidota</taxon>
        <taxon>Sphingobacteriia</taxon>
        <taxon>Sphingobacteriales</taxon>
        <taxon>Sphingobacteriaceae</taxon>
        <taxon>Mucilaginibacter</taxon>
    </lineage>
</organism>
<dbReference type="AlphaFoldDB" id="A0A556MWR1"/>
<dbReference type="RefSeq" id="WP_144247867.1">
    <property type="nucleotide sequence ID" value="NZ_VLPK01000001.1"/>
</dbReference>
<gene>
    <name evidence="1" type="ORF">FO440_09045</name>
</gene>
<reference evidence="1 2" key="1">
    <citation type="submission" date="2019-07" db="EMBL/GenBank/DDBJ databases">
        <authorList>
            <person name="Huq M.A."/>
        </authorList>
    </citation>
    <scope>NUCLEOTIDE SEQUENCE [LARGE SCALE GENOMIC DNA]</scope>
    <source>
        <strain evidence="1 2">MAH-19</strain>
    </source>
</reference>
<dbReference type="Proteomes" id="UP000318733">
    <property type="component" value="Unassembled WGS sequence"/>
</dbReference>
<dbReference type="EMBL" id="VLPK01000001">
    <property type="protein sequence ID" value="TSJ44305.1"/>
    <property type="molecule type" value="Genomic_DNA"/>
</dbReference>
<evidence type="ECO:0000313" key="1">
    <source>
        <dbReference type="EMBL" id="TSJ44305.1"/>
    </source>
</evidence>